<reference evidence="1" key="1">
    <citation type="submission" date="2021-01" db="EMBL/GenBank/DDBJ databases">
        <title>Whole genome shotgun sequence of Actinocatenispora rupis NBRC 107355.</title>
        <authorList>
            <person name="Komaki H."/>
            <person name="Tamura T."/>
        </authorList>
    </citation>
    <scope>NUCLEOTIDE SEQUENCE</scope>
    <source>
        <strain evidence="1">NBRC 107355</strain>
    </source>
</reference>
<dbReference type="EMBL" id="BOMB01000027">
    <property type="protein sequence ID" value="GID13820.1"/>
    <property type="molecule type" value="Genomic_DNA"/>
</dbReference>
<dbReference type="AlphaFoldDB" id="A0A8J3NEC5"/>
<gene>
    <name evidence="1" type="ORF">Aru02nite_47090</name>
</gene>
<dbReference type="Proteomes" id="UP000612808">
    <property type="component" value="Unassembled WGS sequence"/>
</dbReference>
<evidence type="ECO:0000313" key="2">
    <source>
        <dbReference type="Proteomes" id="UP000612808"/>
    </source>
</evidence>
<proteinExistence type="predicted"/>
<comment type="caution">
    <text evidence="1">The sequence shown here is derived from an EMBL/GenBank/DDBJ whole genome shotgun (WGS) entry which is preliminary data.</text>
</comment>
<protein>
    <submittedName>
        <fullName evidence="1">Uncharacterized protein</fullName>
    </submittedName>
</protein>
<organism evidence="1 2">
    <name type="scientific">Actinocatenispora rupis</name>
    <dbReference type="NCBI Taxonomy" id="519421"/>
    <lineage>
        <taxon>Bacteria</taxon>
        <taxon>Bacillati</taxon>
        <taxon>Actinomycetota</taxon>
        <taxon>Actinomycetes</taxon>
        <taxon>Micromonosporales</taxon>
        <taxon>Micromonosporaceae</taxon>
        <taxon>Actinocatenispora</taxon>
    </lineage>
</organism>
<name>A0A8J3NEC5_9ACTN</name>
<accession>A0A8J3NEC5</accession>
<evidence type="ECO:0000313" key="1">
    <source>
        <dbReference type="EMBL" id="GID13820.1"/>
    </source>
</evidence>
<sequence>MPNSASQLAALLESWQVASGATPEQSRGLRGGQELSFWRKQAMAVALLRDVERTLAGMEALGNDISPFQRALPRWYEAVFSYTVPWRDGGKNGPRPAIAEDPLYFLKALGGQIDAMGLGVELSENVTRTLMSTLAEAEDLAREDTGLSPSLRRYVLALIKEARNAVEEIELFGTSALRSISAELGGAILAAANESTSEDRRSAWTKILKDVLLPLGITVAGQIAGTALQNQLGM</sequence>
<keyword evidence="2" id="KW-1185">Reference proteome</keyword>
<dbReference type="RefSeq" id="WP_203661217.1">
    <property type="nucleotide sequence ID" value="NZ_BAAAZM010000014.1"/>
</dbReference>